<name>A0A845F8R2_9BACI</name>
<keyword evidence="2" id="KW-0812">Transmembrane</keyword>
<feature type="transmembrane region" description="Helical" evidence="2">
    <location>
        <begin position="14"/>
        <end position="36"/>
    </location>
</feature>
<proteinExistence type="predicted"/>
<dbReference type="OrthoDB" id="2390218at2"/>
<keyword evidence="2" id="KW-1133">Transmembrane helix</keyword>
<evidence type="ECO:0000256" key="1">
    <source>
        <dbReference type="SAM" id="MobiDB-lite"/>
    </source>
</evidence>
<protein>
    <recommendedName>
        <fullName evidence="5">CcoQ/FixQ family Cbb3-type cytochrome c oxidase assembly chaperone</fullName>
    </recommendedName>
</protein>
<keyword evidence="2" id="KW-0472">Membrane</keyword>
<gene>
    <name evidence="3" type="ORF">GLW00_04945</name>
</gene>
<reference evidence="3 4" key="1">
    <citation type="submission" date="2019-11" db="EMBL/GenBank/DDBJ databases">
        <title>Genome sequences of 17 halophilic strains isolated from different environments.</title>
        <authorList>
            <person name="Furrow R.E."/>
        </authorList>
    </citation>
    <scope>NUCLEOTIDE SEQUENCE [LARGE SCALE GENOMIC DNA]</scope>
    <source>
        <strain evidence="3 4">SL-4</strain>
    </source>
</reference>
<accession>A0A845F8R2</accession>
<organism evidence="3 4">
    <name type="scientific">Halobacillus litoralis</name>
    <dbReference type="NCBI Taxonomy" id="45668"/>
    <lineage>
        <taxon>Bacteria</taxon>
        <taxon>Bacillati</taxon>
        <taxon>Bacillota</taxon>
        <taxon>Bacilli</taxon>
        <taxon>Bacillales</taxon>
        <taxon>Bacillaceae</taxon>
        <taxon>Halobacillus</taxon>
    </lineage>
</organism>
<evidence type="ECO:0000256" key="2">
    <source>
        <dbReference type="SAM" id="Phobius"/>
    </source>
</evidence>
<feature type="region of interest" description="Disordered" evidence="1">
    <location>
        <begin position="44"/>
        <end position="64"/>
    </location>
</feature>
<dbReference type="EMBL" id="WMFA01000001">
    <property type="protein sequence ID" value="MYL70184.1"/>
    <property type="molecule type" value="Genomic_DNA"/>
</dbReference>
<dbReference type="GeneID" id="78006326"/>
<evidence type="ECO:0008006" key="5">
    <source>
        <dbReference type="Google" id="ProtNLM"/>
    </source>
</evidence>
<sequence length="64" mass="7697">MMEFLYFPQDKSEYIPAIIMLMLFIVFAAVTMIWFIKISQKEEKKVDQAYKLEESSDKKTEKPR</sequence>
<comment type="caution">
    <text evidence="3">The sequence shown here is derived from an EMBL/GenBank/DDBJ whole genome shotgun (WGS) entry which is preliminary data.</text>
</comment>
<evidence type="ECO:0000313" key="3">
    <source>
        <dbReference type="EMBL" id="MYL70184.1"/>
    </source>
</evidence>
<evidence type="ECO:0000313" key="4">
    <source>
        <dbReference type="Proteomes" id="UP000450457"/>
    </source>
</evidence>
<dbReference type="AlphaFoldDB" id="A0A845F8R2"/>
<dbReference type="RefSeq" id="WP_160911725.1">
    <property type="nucleotide sequence ID" value="NZ_WMFA01000001.1"/>
</dbReference>
<dbReference type="Proteomes" id="UP000450457">
    <property type="component" value="Unassembled WGS sequence"/>
</dbReference>